<keyword evidence="1" id="KW-0472">Membrane</keyword>
<reference evidence="3" key="1">
    <citation type="submission" date="2023-09" db="EMBL/GenBank/DDBJ databases">
        <authorList>
            <person name="Li S."/>
            <person name="Li X."/>
            <person name="Zhang C."/>
            <person name="Zhao Z."/>
        </authorList>
    </citation>
    <scope>NUCLEOTIDE SEQUENCE [LARGE SCALE GENOMIC DNA]</scope>
    <source>
        <strain evidence="3">SQ345</strain>
    </source>
</reference>
<sequence>MRIFNKQRKFFVVAKKVRQYSAYALGEIVLITVGILLALQLNSWDKARKDSEKEAILINKLKIEFIDNQKYLDDSIVNVGTVVSKMTHFLTLMGPEPSMVDDNLVHDYVAAYYWNPSYAPSRSVFDASLSSGDINLIKNRVLQEKLHEWSELLSSKEHLEASIGTHQHNYANAWLGMHSWKSAIALTGEMEGIGPSNFPFDQKKFLSLPALEHAVSLKLILVNIQKNLLIDTSTLQKEIIDLLHKEISSLQQDET</sequence>
<feature type="transmembrane region" description="Helical" evidence="1">
    <location>
        <begin position="20"/>
        <end position="41"/>
    </location>
</feature>
<keyword evidence="1" id="KW-1133">Transmembrane helix</keyword>
<protein>
    <submittedName>
        <fullName evidence="2">Uncharacterized protein</fullName>
    </submittedName>
</protein>
<organism evidence="2 3">
    <name type="scientific">Thalassotalea nanhaiensis</name>
    <dbReference type="NCBI Taxonomy" id="3065648"/>
    <lineage>
        <taxon>Bacteria</taxon>
        <taxon>Pseudomonadati</taxon>
        <taxon>Pseudomonadota</taxon>
        <taxon>Gammaproteobacteria</taxon>
        <taxon>Alteromonadales</taxon>
        <taxon>Colwelliaceae</taxon>
        <taxon>Thalassotalea</taxon>
    </lineage>
</organism>
<evidence type="ECO:0000256" key="1">
    <source>
        <dbReference type="SAM" id="Phobius"/>
    </source>
</evidence>
<name>A0ABY9THN8_9GAMM</name>
<keyword evidence="1" id="KW-0812">Transmembrane</keyword>
<proteinExistence type="predicted"/>
<evidence type="ECO:0000313" key="3">
    <source>
        <dbReference type="Proteomes" id="UP001248581"/>
    </source>
</evidence>
<evidence type="ECO:0000313" key="2">
    <source>
        <dbReference type="EMBL" id="WNC67941.1"/>
    </source>
</evidence>
<dbReference type="EMBL" id="CP134146">
    <property type="protein sequence ID" value="WNC67941.1"/>
    <property type="molecule type" value="Genomic_DNA"/>
</dbReference>
<accession>A0ABY9THN8</accession>
<gene>
    <name evidence="2" type="ORF">RI845_15620</name>
</gene>
<keyword evidence="3" id="KW-1185">Reference proteome</keyword>
<dbReference type="Proteomes" id="UP001248581">
    <property type="component" value="Chromosome"/>
</dbReference>
<dbReference type="RefSeq" id="WP_348387099.1">
    <property type="nucleotide sequence ID" value="NZ_CP134146.1"/>
</dbReference>